<evidence type="ECO:0000313" key="2">
    <source>
        <dbReference type="Proteomes" id="UP001279734"/>
    </source>
</evidence>
<organism evidence="1 2">
    <name type="scientific">Nepenthes gracilis</name>
    <name type="common">Slender pitcher plant</name>
    <dbReference type="NCBI Taxonomy" id="150966"/>
    <lineage>
        <taxon>Eukaryota</taxon>
        <taxon>Viridiplantae</taxon>
        <taxon>Streptophyta</taxon>
        <taxon>Embryophyta</taxon>
        <taxon>Tracheophyta</taxon>
        <taxon>Spermatophyta</taxon>
        <taxon>Magnoliopsida</taxon>
        <taxon>eudicotyledons</taxon>
        <taxon>Gunneridae</taxon>
        <taxon>Pentapetalae</taxon>
        <taxon>Caryophyllales</taxon>
        <taxon>Nepenthaceae</taxon>
        <taxon>Nepenthes</taxon>
    </lineage>
</organism>
<evidence type="ECO:0000313" key="1">
    <source>
        <dbReference type="EMBL" id="GMH15657.1"/>
    </source>
</evidence>
<dbReference type="Proteomes" id="UP001279734">
    <property type="component" value="Unassembled WGS sequence"/>
</dbReference>
<name>A0AAD3XS77_NEPGR</name>
<dbReference type="AlphaFoldDB" id="A0AAD3XS77"/>
<gene>
    <name evidence="1" type="ORF">Nepgr_017498</name>
</gene>
<comment type="caution">
    <text evidence="1">The sequence shown here is derived from an EMBL/GenBank/DDBJ whole genome shotgun (WGS) entry which is preliminary data.</text>
</comment>
<proteinExistence type="predicted"/>
<keyword evidence="2" id="KW-1185">Reference proteome</keyword>
<accession>A0AAD3XS77</accession>
<reference evidence="1" key="1">
    <citation type="submission" date="2023-05" db="EMBL/GenBank/DDBJ databases">
        <title>Nepenthes gracilis genome sequencing.</title>
        <authorList>
            <person name="Fukushima K."/>
        </authorList>
    </citation>
    <scope>NUCLEOTIDE SEQUENCE</scope>
    <source>
        <strain evidence="1">SING2019-196</strain>
    </source>
</reference>
<protein>
    <submittedName>
        <fullName evidence="1">Uncharacterized protein</fullName>
    </submittedName>
</protein>
<dbReference type="EMBL" id="BSYO01000015">
    <property type="protein sequence ID" value="GMH15657.1"/>
    <property type="molecule type" value="Genomic_DNA"/>
</dbReference>
<sequence length="107" mass="11663">MEAVAEPIRSPKNLDPGVKDSYQVDIDIEQQLDPPCEKSSCLSRLDPGAALGEILTYATCPNQVTDAVSLELVVDVQKVVLQPDDKVEKSTVSDKDVLLRAQFVGEH</sequence>